<dbReference type="CDD" id="cd07761">
    <property type="entry name" value="CYTH-like_CthTTM-like"/>
    <property type="match status" value="1"/>
</dbReference>
<proteinExistence type="predicted"/>
<dbReference type="KEGG" id="lit:FPZ52_16320"/>
<feature type="domain" description="CYTH" evidence="2">
    <location>
        <begin position="6"/>
        <end position="154"/>
    </location>
</feature>
<organism evidence="3 4">
    <name type="scientific">Qingshengfaniella alkalisoli</name>
    <dbReference type="NCBI Taxonomy" id="2599296"/>
    <lineage>
        <taxon>Bacteria</taxon>
        <taxon>Pseudomonadati</taxon>
        <taxon>Pseudomonadota</taxon>
        <taxon>Alphaproteobacteria</taxon>
        <taxon>Rhodobacterales</taxon>
        <taxon>Paracoccaceae</taxon>
        <taxon>Qingshengfaniella</taxon>
    </lineage>
</organism>
<dbReference type="InterPro" id="IPR012042">
    <property type="entry name" value="NeuTTM/CthTTM-like"/>
</dbReference>
<dbReference type="Proteomes" id="UP000318483">
    <property type="component" value="Plasmid unnamed3"/>
</dbReference>
<dbReference type="RefSeq" id="WP_146366667.1">
    <property type="nucleotide sequence ID" value="NZ_CP042264.1"/>
</dbReference>
<geneLocation type="plasmid" evidence="3 4">
    <name>unnamed3</name>
</geneLocation>
<dbReference type="Gene3D" id="2.40.320.10">
    <property type="entry name" value="Hypothetical Protein Pfu-838710-001"/>
    <property type="match status" value="1"/>
</dbReference>
<dbReference type="InterPro" id="IPR023577">
    <property type="entry name" value="CYTH_domain"/>
</dbReference>
<accession>A0A5B8J269</accession>
<dbReference type="AlphaFoldDB" id="A0A5B8J269"/>
<dbReference type="SMART" id="SM01118">
    <property type="entry name" value="CYTH"/>
    <property type="match status" value="1"/>
</dbReference>
<feature type="active site" description="Proton acceptor" evidence="1">
    <location>
        <position position="33"/>
    </location>
</feature>
<dbReference type="PIRSF" id="PIRSF016487">
    <property type="entry name" value="CYTH_UCP016487"/>
    <property type="match status" value="1"/>
</dbReference>
<keyword evidence="3" id="KW-0614">Plasmid</keyword>
<dbReference type="EMBL" id="CP042264">
    <property type="protein sequence ID" value="QDY71251.1"/>
    <property type="molecule type" value="Genomic_DNA"/>
</dbReference>
<evidence type="ECO:0000259" key="2">
    <source>
        <dbReference type="SMART" id="SM01118"/>
    </source>
</evidence>
<sequence>MTHADPVEIERKFLVKRLPDLARARCYTVRQGYCTHPDDSISMRLRQKSDQLFLTVKTGEGPVRSEREIPIEAEQFNVLWPATTGRRIEKKRWIGPLGNGHLFELDIFCGAHQPLQMVEVEFDTLEDAEAFTPPDWFGREVSTDKAYRNKSIALWGVPQQPMSV</sequence>
<dbReference type="InterPro" id="IPR033469">
    <property type="entry name" value="CYTH-like_dom_sf"/>
</dbReference>
<protein>
    <submittedName>
        <fullName evidence="3">CYTH domain-containing protein</fullName>
    </submittedName>
</protein>
<dbReference type="PANTHER" id="PTHR40114">
    <property type="entry name" value="SLR0698 PROTEIN"/>
    <property type="match status" value="1"/>
</dbReference>
<dbReference type="PANTHER" id="PTHR40114:SF1">
    <property type="entry name" value="SLR0698 PROTEIN"/>
    <property type="match status" value="1"/>
</dbReference>
<reference evidence="3 4" key="1">
    <citation type="submission" date="2019-07" db="EMBL/GenBank/DDBJ databases">
        <title>Litoreibacter alkalisoli sp. nov., isolated from saline-alkaline soil.</title>
        <authorList>
            <person name="Wang S."/>
            <person name="Xu L."/>
            <person name="Xing Y.-T."/>
            <person name="Sun J.-Q."/>
        </authorList>
    </citation>
    <scope>NUCLEOTIDE SEQUENCE [LARGE SCALE GENOMIC DNA]</scope>
    <source>
        <strain evidence="3 4">LN3S51</strain>
        <plasmid evidence="3 4">unnamed3</plasmid>
    </source>
</reference>
<keyword evidence="4" id="KW-1185">Reference proteome</keyword>
<dbReference type="Pfam" id="PF01928">
    <property type="entry name" value="CYTH"/>
    <property type="match status" value="1"/>
</dbReference>
<evidence type="ECO:0000256" key="1">
    <source>
        <dbReference type="PIRSR" id="PIRSR016487-1"/>
    </source>
</evidence>
<dbReference type="OrthoDB" id="9805588at2"/>
<gene>
    <name evidence="3" type="ORF">FPZ52_16320</name>
</gene>
<evidence type="ECO:0000313" key="4">
    <source>
        <dbReference type="Proteomes" id="UP000318483"/>
    </source>
</evidence>
<name>A0A5B8J269_9RHOB</name>
<evidence type="ECO:0000313" key="3">
    <source>
        <dbReference type="EMBL" id="QDY71251.1"/>
    </source>
</evidence>
<dbReference type="SUPFAM" id="SSF55154">
    <property type="entry name" value="CYTH-like phosphatases"/>
    <property type="match status" value="1"/>
</dbReference>